<name>A0A1T0A7M2_9GAMM</name>
<evidence type="ECO:0000256" key="11">
    <source>
        <dbReference type="ARBA" id="ARBA00022840"/>
    </source>
</evidence>
<dbReference type="Gene3D" id="3.30.420.40">
    <property type="match status" value="2"/>
</dbReference>
<evidence type="ECO:0000256" key="7">
    <source>
        <dbReference type="ARBA" id="ARBA00022490"/>
    </source>
</evidence>
<keyword evidence="12 16" id="KW-0630">Potassium</keyword>
<feature type="binding site" evidence="16">
    <location>
        <position position="95"/>
    </location>
    <ligand>
        <name>substrate</name>
    </ligand>
</feature>
<dbReference type="SUPFAM" id="SSF53067">
    <property type="entry name" value="Actin-like ATPase domain"/>
    <property type="match status" value="2"/>
</dbReference>
<dbReference type="InterPro" id="IPR004619">
    <property type="entry name" value="Type_III_PanK"/>
</dbReference>
<evidence type="ECO:0000256" key="10">
    <source>
        <dbReference type="ARBA" id="ARBA00022777"/>
    </source>
</evidence>
<comment type="cofactor">
    <cofactor evidence="2">
        <name>K(+)</name>
        <dbReference type="ChEBI" id="CHEBI:29103"/>
    </cofactor>
</comment>
<feature type="binding site" evidence="16">
    <location>
        <position position="176"/>
    </location>
    <ligand>
        <name>substrate</name>
    </ligand>
</feature>
<reference evidence="18 20" key="2">
    <citation type="submission" date="2018-06" db="EMBL/GenBank/DDBJ databases">
        <authorList>
            <consortium name="Pathogen Informatics"/>
            <person name="Doyle S."/>
        </authorList>
    </citation>
    <scope>NUCLEOTIDE SEQUENCE [LARGE SCALE GENOMIC DNA]</scope>
    <source>
        <strain evidence="18 20">NCTC10293</strain>
    </source>
</reference>
<evidence type="ECO:0000256" key="13">
    <source>
        <dbReference type="ARBA" id="ARBA00022993"/>
    </source>
</evidence>
<comment type="function">
    <text evidence="16">Catalyzes the phosphorylation of pantothenate (Pan), the first step in CoA biosynthesis.</text>
</comment>
<evidence type="ECO:0000313" key="19">
    <source>
        <dbReference type="Proteomes" id="UP000190435"/>
    </source>
</evidence>
<keyword evidence="9 16" id="KW-0547">Nucleotide-binding</keyword>
<keyword evidence="8 16" id="KW-0808">Transferase</keyword>
<evidence type="ECO:0000256" key="16">
    <source>
        <dbReference type="HAMAP-Rule" id="MF_01274"/>
    </source>
</evidence>
<sequence length="241" mass="26484">MSQLWLDLGNTRLKYWLMNGECLLDHDARLHLQAPAELLLGLSDKFMRLKPEFIGISSVLGKEINAQVTEILDTMGIAYEFANVNAAHPVLQSRYAPDQLGVDRWLQMLGVTKPAVNQCVIGCGTAMTLDVISDGVHLGGYIFPNARLQRQALYAGTQQIDVQTGNIDSTALATTTLDAVNHGILLSIVGAIHELHRAYPAHQFIATGGDAPIIARHLSFDVTIHQDLVLRGLKRYFAGRF</sequence>
<dbReference type="GO" id="GO:0015937">
    <property type="term" value="P:coenzyme A biosynthetic process"/>
    <property type="evidence" value="ECO:0007669"/>
    <property type="project" value="UniProtKB-UniRule"/>
</dbReference>
<evidence type="ECO:0000256" key="4">
    <source>
        <dbReference type="ARBA" id="ARBA00005225"/>
    </source>
</evidence>
<evidence type="ECO:0000256" key="2">
    <source>
        <dbReference type="ARBA" id="ARBA00001958"/>
    </source>
</evidence>
<dbReference type="NCBIfam" id="TIGR00671">
    <property type="entry name" value="baf"/>
    <property type="match status" value="1"/>
</dbReference>
<evidence type="ECO:0000256" key="5">
    <source>
        <dbReference type="ARBA" id="ARBA00011738"/>
    </source>
</evidence>
<feature type="binding site" evidence="16">
    <location>
        <position position="125"/>
    </location>
    <ligand>
        <name>ATP</name>
        <dbReference type="ChEBI" id="CHEBI:30616"/>
    </ligand>
</feature>
<dbReference type="GO" id="GO:0005737">
    <property type="term" value="C:cytoplasm"/>
    <property type="evidence" value="ECO:0007669"/>
    <property type="project" value="UniProtKB-SubCell"/>
</dbReference>
<dbReference type="EMBL" id="MUXU01000022">
    <property type="protein sequence ID" value="OOR91321.1"/>
    <property type="molecule type" value="Genomic_DNA"/>
</dbReference>
<evidence type="ECO:0000256" key="14">
    <source>
        <dbReference type="ARBA" id="ARBA00038036"/>
    </source>
</evidence>
<dbReference type="EMBL" id="UGQE01000004">
    <property type="protein sequence ID" value="STZ13927.1"/>
    <property type="molecule type" value="Genomic_DNA"/>
</dbReference>
<dbReference type="HAMAP" id="MF_01274">
    <property type="entry name" value="Pantothen_kinase_3"/>
    <property type="match status" value="1"/>
</dbReference>
<comment type="subcellular location">
    <subcellularLocation>
        <location evidence="3 16">Cytoplasm</location>
    </subcellularLocation>
</comment>
<dbReference type="UniPathway" id="UPA00241">
    <property type="reaction ID" value="UER00352"/>
</dbReference>
<dbReference type="EC" id="2.7.1.33" evidence="6 16"/>
<comment type="cofactor">
    <cofactor evidence="16">
        <name>NH4(+)</name>
        <dbReference type="ChEBI" id="CHEBI:28938"/>
    </cofactor>
    <cofactor evidence="16">
        <name>K(+)</name>
        <dbReference type="ChEBI" id="CHEBI:29103"/>
    </cofactor>
    <text evidence="16">A monovalent cation. Ammonium or potassium.</text>
</comment>
<comment type="catalytic activity">
    <reaction evidence="1 16">
        <text>(R)-pantothenate + ATP = (R)-4'-phosphopantothenate + ADP + H(+)</text>
        <dbReference type="Rhea" id="RHEA:16373"/>
        <dbReference type="ChEBI" id="CHEBI:10986"/>
        <dbReference type="ChEBI" id="CHEBI:15378"/>
        <dbReference type="ChEBI" id="CHEBI:29032"/>
        <dbReference type="ChEBI" id="CHEBI:30616"/>
        <dbReference type="ChEBI" id="CHEBI:456216"/>
        <dbReference type="EC" id="2.7.1.33"/>
    </reaction>
</comment>
<evidence type="ECO:0000256" key="3">
    <source>
        <dbReference type="ARBA" id="ARBA00004496"/>
    </source>
</evidence>
<evidence type="ECO:0000313" key="18">
    <source>
        <dbReference type="EMBL" id="STZ13927.1"/>
    </source>
</evidence>
<dbReference type="GO" id="GO:0005524">
    <property type="term" value="F:ATP binding"/>
    <property type="evidence" value="ECO:0007669"/>
    <property type="project" value="UniProtKB-UniRule"/>
</dbReference>
<feature type="active site" description="Proton acceptor" evidence="16">
    <location>
        <position position="103"/>
    </location>
</feature>
<reference evidence="17 19" key="1">
    <citation type="submission" date="2017-02" db="EMBL/GenBank/DDBJ databases">
        <title>Draft genome sequence of Moraxella caviae CCUG 355 type strain.</title>
        <authorList>
            <person name="Engstrom-Jakobsson H."/>
            <person name="Salva-Serra F."/>
            <person name="Thorell K."/>
            <person name="Gonzales-Siles L."/>
            <person name="Karlsson R."/>
            <person name="Boulund F."/>
            <person name="Engstrand L."/>
            <person name="Moore E."/>
        </authorList>
    </citation>
    <scope>NUCLEOTIDE SEQUENCE [LARGE SCALE GENOMIC DNA]</scope>
    <source>
        <strain evidence="17 19">CCUG 355</strain>
    </source>
</reference>
<evidence type="ECO:0000256" key="6">
    <source>
        <dbReference type="ARBA" id="ARBA00012102"/>
    </source>
</evidence>
<dbReference type="InterPro" id="IPR043129">
    <property type="entry name" value="ATPase_NBD"/>
</dbReference>
<gene>
    <name evidence="16 18" type="primary">coaX</name>
    <name evidence="17" type="ORF">B0181_03170</name>
    <name evidence="18" type="ORF">NCTC10293_01506</name>
</gene>
<feature type="binding site" evidence="16">
    <location>
        <begin position="7"/>
        <end position="14"/>
    </location>
    <ligand>
        <name>ATP</name>
        <dbReference type="ChEBI" id="CHEBI:30616"/>
    </ligand>
</feature>
<keyword evidence="7 16" id="KW-0963">Cytoplasm</keyword>
<dbReference type="Proteomes" id="UP000255279">
    <property type="component" value="Unassembled WGS sequence"/>
</dbReference>
<keyword evidence="10 16" id="KW-0418">Kinase</keyword>
<dbReference type="PANTHER" id="PTHR34265:SF1">
    <property type="entry name" value="TYPE III PANTOTHENATE KINASE"/>
    <property type="match status" value="1"/>
</dbReference>
<evidence type="ECO:0000256" key="1">
    <source>
        <dbReference type="ARBA" id="ARBA00001206"/>
    </source>
</evidence>
<evidence type="ECO:0000256" key="8">
    <source>
        <dbReference type="ARBA" id="ARBA00022679"/>
    </source>
</evidence>
<protein>
    <recommendedName>
        <fullName evidence="15 16">Type III pantothenate kinase</fullName>
        <ecNumber evidence="6 16">2.7.1.33</ecNumber>
    </recommendedName>
    <alternativeName>
        <fullName evidence="16">PanK-III</fullName>
    </alternativeName>
    <alternativeName>
        <fullName evidence="16">Pantothenic acid kinase</fullName>
    </alternativeName>
</protein>
<dbReference type="PANTHER" id="PTHR34265">
    <property type="entry name" value="TYPE III PANTOTHENATE KINASE"/>
    <property type="match status" value="1"/>
</dbReference>
<dbReference type="Proteomes" id="UP000190435">
    <property type="component" value="Unassembled WGS sequence"/>
</dbReference>
<accession>A0A1T0A7M2</accession>
<dbReference type="STRING" id="34060.B0181_03170"/>
<comment type="similarity">
    <text evidence="14 16">Belongs to the type III pantothenate kinase family.</text>
</comment>
<keyword evidence="11 16" id="KW-0067">ATP-binding</keyword>
<evidence type="ECO:0000256" key="15">
    <source>
        <dbReference type="ARBA" id="ARBA00040883"/>
    </source>
</evidence>
<evidence type="ECO:0000313" key="17">
    <source>
        <dbReference type="EMBL" id="OOR91321.1"/>
    </source>
</evidence>
<keyword evidence="19" id="KW-1185">Reference proteome</keyword>
<comment type="caution">
    <text evidence="16">Lacks conserved residue(s) required for the propagation of feature annotation.</text>
</comment>
<dbReference type="AlphaFoldDB" id="A0A1T0A7M2"/>
<evidence type="ECO:0000313" key="20">
    <source>
        <dbReference type="Proteomes" id="UP000255279"/>
    </source>
</evidence>
<dbReference type="GO" id="GO:0004594">
    <property type="term" value="F:pantothenate kinase activity"/>
    <property type="evidence" value="ECO:0007669"/>
    <property type="project" value="UniProtKB-UniRule"/>
</dbReference>
<dbReference type="RefSeq" id="WP_078276039.1">
    <property type="nucleotide sequence ID" value="NZ_MUXU01000022.1"/>
</dbReference>
<evidence type="ECO:0000256" key="12">
    <source>
        <dbReference type="ARBA" id="ARBA00022958"/>
    </source>
</evidence>
<dbReference type="OrthoDB" id="9781305at2"/>
<evidence type="ECO:0000256" key="9">
    <source>
        <dbReference type="ARBA" id="ARBA00022741"/>
    </source>
</evidence>
<keyword evidence="13 16" id="KW-0173">Coenzyme A biosynthesis</keyword>
<feature type="binding site" evidence="16">
    <location>
        <begin position="101"/>
        <end position="104"/>
    </location>
    <ligand>
        <name>substrate</name>
    </ligand>
</feature>
<proteinExistence type="inferred from homology"/>
<dbReference type="Pfam" id="PF03309">
    <property type="entry name" value="Pan_kinase"/>
    <property type="match status" value="1"/>
</dbReference>
<organism evidence="17 19">
    <name type="scientific">Moraxella caviae</name>
    <dbReference type="NCBI Taxonomy" id="34060"/>
    <lineage>
        <taxon>Bacteria</taxon>
        <taxon>Pseudomonadati</taxon>
        <taxon>Pseudomonadota</taxon>
        <taxon>Gammaproteobacteria</taxon>
        <taxon>Moraxellales</taxon>
        <taxon>Moraxellaceae</taxon>
        <taxon>Moraxella</taxon>
    </lineage>
</organism>
<dbReference type="CDD" id="cd24015">
    <property type="entry name" value="ASKHA_NBD_PanK-III"/>
    <property type="match status" value="1"/>
</dbReference>
<comment type="pathway">
    <text evidence="4 16">Cofactor biosynthesis; coenzyme A biosynthesis; CoA from (R)-pantothenate: step 1/5.</text>
</comment>
<comment type="subunit">
    <text evidence="5 16">Homodimer.</text>
</comment>